<evidence type="ECO:0000313" key="5">
    <source>
        <dbReference type="EMBL" id="ETW94881.1"/>
    </source>
</evidence>
<dbReference type="Proteomes" id="UP000019141">
    <property type="component" value="Unassembled WGS sequence"/>
</dbReference>
<dbReference type="SMART" id="SM00382">
    <property type="entry name" value="AAA"/>
    <property type="match status" value="1"/>
</dbReference>
<evidence type="ECO:0000256" key="2">
    <source>
        <dbReference type="ARBA" id="ARBA00022741"/>
    </source>
</evidence>
<dbReference type="GO" id="GO:0005524">
    <property type="term" value="F:ATP binding"/>
    <property type="evidence" value="ECO:0007669"/>
    <property type="project" value="UniProtKB-KW"/>
</dbReference>
<dbReference type="SUPFAM" id="SSF52540">
    <property type="entry name" value="P-loop containing nucleoside triphosphate hydrolases"/>
    <property type="match status" value="1"/>
</dbReference>
<dbReference type="InterPro" id="IPR050166">
    <property type="entry name" value="ABC_transporter_ATP-bind"/>
</dbReference>
<accession>W4LC43</accession>
<keyword evidence="2" id="KW-0547">Nucleotide-binding</keyword>
<dbReference type="InterPro" id="IPR027417">
    <property type="entry name" value="P-loop_NTPase"/>
</dbReference>
<evidence type="ECO:0000313" key="6">
    <source>
        <dbReference type="Proteomes" id="UP000019141"/>
    </source>
</evidence>
<dbReference type="InterPro" id="IPR003439">
    <property type="entry name" value="ABC_transporter-like_ATP-bd"/>
</dbReference>
<dbReference type="PANTHER" id="PTHR42788:SF2">
    <property type="entry name" value="ABC TRANSPORTER ATP-BINDING PROTEIN"/>
    <property type="match status" value="1"/>
</dbReference>
<dbReference type="GO" id="GO:0016887">
    <property type="term" value="F:ATP hydrolysis activity"/>
    <property type="evidence" value="ECO:0007669"/>
    <property type="project" value="InterPro"/>
</dbReference>
<proteinExistence type="predicted"/>
<evidence type="ECO:0000256" key="3">
    <source>
        <dbReference type="ARBA" id="ARBA00022840"/>
    </source>
</evidence>
<organism evidence="5 6">
    <name type="scientific">Entotheonella factor</name>
    <dbReference type="NCBI Taxonomy" id="1429438"/>
    <lineage>
        <taxon>Bacteria</taxon>
        <taxon>Pseudomonadati</taxon>
        <taxon>Nitrospinota/Tectimicrobiota group</taxon>
        <taxon>Candidatus Tectimicrobiota</taxon>
        <taxon>Candidatus Entotheonellia</taxon>
        <taxon>Candidatus Entotheonellales</taxon>
        <taxon>Candidatus Entotheonellaceae</taxon>
        <taxon>Candidatus Entotheonella</taxon>
    </lineage>
</organism>
<dbReference type="PANTHER" id="PTHR42788">
    <property type="entry name" value="TAURINE IMPORT ATP-BINDING PROTEIN-RELATED"/>
    <property type="match status" value="1"/>
</dbReference>
<keyword evidence="3" id="KW-0067">ATP-binding</keyword>
<protein>
    <recommendedName>
        <fullName evidence="4">ABC transporter domain-containing protein</fullName>
    </recommendedName>
</protein>
<name>W4LC43_ENTF1</name>
<feature type="domain" description="ABC transporter" evidence="4">
    <location>
        <begin position="3"/>
        <end position="234"/>
    </location>
</feature>
<keyword evidence="6" id="KW-1185">Reference proteome</keyword>
<dbReference type="Pfam" id="PF00005">
    <property type="entry name" value="ABC_tran"/>
    <property type="match status" value="1"/>
</dbReference>
<sequence length="253" mass="28010">MRLQIQDLTKSFRRGTASLDVLAGINLEAAPGEFISVLGPSGCGKSTLFNLIVGLLPPDAGAICIDGQSIDGHTGAFAYMQQKDLLLPWRTVLGNVLLGPEIEGRPRAKARDEAMQLLDQLGLKGFEDSYPAQLSGGMRQRAALVRTLLLKKDMLLLDEPFGALDAMTRSVMQSILLDIWQQWRQTILLITHDVDEALLFSDRIYVLTARPATVKEEVDVPLPRPRSITDMALIQLKSRLLETLQTEMLNVFE</sequence>
<dbReference type="InterPro" id="IPR003593">
    <property type="entry name" value="AAA+_ATPase"/>
</dbReference>
<dbReference type="CDD" id="cd03293">
    <property type="entry name" value="ABC_NrtD_SsuB_transporters"/>
    <property type="match status" value="1"/>
</dbReference>
<dbReference type="Gene3D" id="3.40.50.300">
    <property type="entry name" value="P-loop containing nucleotide triphosphate hydrolases"/>
    <property type="match status" value="1"/>
</dbReference>
<dbReference type="HOGENOM" id="CLU_000604_1_22_7"/>
<dbReference type="EMBL" id="AZHW01000990">
    <property type="protein sequence ID" value="ETW94881.1"/>
    <property type="molecule type" value="Genomic_DNA"/>
</dbReference>
<dbReference type="InterPro" id="IPR017871">
    <property type="entry name" value="ABC_transporter-like_CS"/>
</dbReference>
<evidence type="ECO:0000259" key="4">
    <source>
        <dbReference type="PROSITE" id="PS50893"/>
    </source>
</evidence>
<comment type="caution">
    <text evidence="5">The sequence shown here is derived from an EMBL/GenBank/DDBJ whole genome shotgun (WGS) entry which is preliminary data.</text>
</comment>
<dbReference type="AlphaFoldDB" id="W4LC43"/>
<dbReference type="PROSITE" id="PS00211">
    <property type="entry name" value="ABC_TRANSPORTER_1"/>
    <property type="match status" value="1"/>
</dbReference>
<keyword evidence="1" id="KW-0813">Transport</keyword>
<evidence type="ECO:0000256" key="1">
    <source>
        <dbReference type="ARBA" id="ARBA00022448"/>
    </source>
</evidence>
<gene>
    <name evidence="5" type="ORF">ETSY1_32955</name>
</gene>
<dbReference type="PATRIC" id="fig|1429438.4.peg.6242"/>
<dbReference type="PROSITE" id="PS50893">
    <property type="entry name" value="ABC_TRANSPORTER_2"/>
    <property type="match status" value="1"/>
</dbReference>
<reference evidence="5 6" key="1">
    <citation type="journal article" date="2014" name="Nature">
        <title>An environmental bacterial taxon with a large and distinct metabolic repertoire.</title>
        <authorList>
            <person name="Wilson M.C."/>
            <person name="Mori T."/>
            <person name="Ruckert C."/>
            <person name="Uria A.R."/>
            <person name="Helf M.J."/>
            <person name="Takada K."/>
            <person name="Gernert C."/>
            <person name="Steffens U.A."/>
            <person name="Heycke N."/>
            <person name="Schmitt S."/>
            <person name="Rinke C."/>
            <person name="Helfrich E.J."/>
            <person name="Brachmann A.O."/>
            <person name="Gurgui C."/>
            <person name="Wakimoto T."/>
            <person name="Kracht M."/>
            <person name="Crusemann M."/>
            <person name="Hentschel U."/>
            <person name="Abe I."/>
            <person name="Matsunaga S."/>
            <person name="Kalinowski J."/>
            <person name="Takeyama H."/>
            <person name="Piel J."/>
        </authorList>
    </citation>
    <scope>NUCLEOTIDE SEQUENCE [LARGE SCALE GENOMIC DNA]</scope>
    <source>
        <strain evidence="6">TSY1</strain>
    </source>
</reference>